<name>A0ACD0NYU4_9BASI</name>
<dbReference type="EMBL" id="KZ819887">
    <property type="protein sequence ID" value="PWN50910.1"/>
    <property type="molecule type" value="Genomic_DNA"/>
</dbReference>
<sequence length="129" mass="13463">MEEDERSFKPSWGGASSSSSAPPPSRLGRGGEDGALPALPSDRLEPGAAPEEGAGVRLEPLSPRAPKMLSLPFQPPKPPGPTLPALSAPLEPLGLKKLELNLSLGEAWPLEAPPSSLDEREFGVPKLSD</sequence>
<evidence type="ECO:0000313" key="1">
    <source>
        <dbReference type="EMBL" id="PWN50910.1"/>
    </source>
</evidence>
<keyword evidence="2" id="KW-1185">Reference proteome</keyword>
<organism evidence="1 2">
    <name type="scientific">Violaceomyces palustris</name>
    <dbReference type="NCBI Taxonomy" id="1673888"/>
    <lineage>
        <taxon>Eukaryota</taxon>
        <taxon>Fungi</taxon>
        <taxon>Dikarya</taxon>
        <taxon>Basidiomycota</taxon>
        <taxon>Ustilaginomycotina</taxon>
        <taxon>Ustilaginomycetes</taxon>
        <taxon>Violaceomycetales</taxon>
        <taxon>Violaceomycetaceae</taxon>
        <taxon>Violaceomyces</taxon>
    </lineage>
</organism>
<dbReference type="Proteomes" id="UP000245626">
    <property type="component" value="Unassembled WGS sequence"/>
</dbReference>
<evidence type="ECO:0000313" key="2">
    <source>
        <dbReference type="Proteomes" id="UP000245626"/>
    </source>
</evidence>
<proteinExistence type="predicted"/>
<accession>A0ACD0NYU4</accession>
<gene>
    <name evidence="1" type="ORF">IE53DRAFT_74532</name>
</gene>
<protein>
    <submittedName>
        <fullName evidence="1">Uncharacterized protein</fullName>
    </submittedName>
</protein>
<reference evidence="1 2" key="1">
    <citation type="journal article" date="2018" name="Mol. Biol. Evol.">
        <title>Broad Genomic Sampling Reveals a Smut Pathogenic Ancestry of the Fungal Clade Ustilaginomycotina.</title>
        <authorList>
            <person name="Kijpornyongpan T."/>
            <person name="Mondo S.J."/>
            <person name="Barry K."/>
            <person name="Sandor L."/>
            <person name="Lee J."/>
            <person name="Lipzen A."/>
            <person name="Pangilinan J."/>
            <person name="LaButti K."/>
            <person name="Hainaut M."/>
            <person name="Henrissat B."/>
            <person name="Grigoriev I.V."/>
            <person name="Spatafora J.W."/>
            <person name="Aime M.C."/>
        </authorList>
    </citation>
    <scope>NUCLEOTIDE SEQUENCE [LARGE SCALE GENOMIC DNA]</scope>
    <source>
        <strain evidence="1 2">SA 807</strain>
    </source>
</reference>